<comment type="subcellular location">
    <subcellularLocation>
        <location evidence="10">Cytoplasm</location>
    </subcellularLocation>
    <subcellularLocation>
        <location evidence="10">Nucleus</location>
    </subcellularLocation>
</comment>
<dbReference type="GO" id="GO:0005737">
    <property type="term" value="C:cytoplasm"/>
    <property type="evidence" value="ECO:0007669"/>
    <property type="project" value="UniProtKB-SubCell"/>
</dbReference>
<dbReference type="GO" id="GO:0005634">
    <property type="term" value="C:nucleus"/>
    <property type="evidence" value="ECO:0007669"/>
    <property type="project" value="UniProtKB-SubCell"/>
</dbReference>
<dbReference type="InterPro" id="IPR023333">
    <property type="entry name" value="Proteasome_suB-type"/>
</dbReference>
<reference evidence="11" key="1">
    <citation type="journal article" date="2020" name="J. Eukaryot. Microbiol.">
        <title>De novo Sequencing, Assembly and Annotation of the Transcriptome for the Free-Living Testate Amoeba Arcella intermedia.</title>
        <authorList>
            <person name="Ribeiro G.M."/>
            <person name="Porfirio-Sousa A.L."/>
            <person name="Maurer-Alcala X.X."/>
            <person name="Katz L.A."/>
            <person name="Lahr D.J.G."/>
        </authorList>
    </citation>
    <scope>NUCLEOTIDE SEQUENCE</scope>
</reference>
<dbReference type="CDD" id="cd03762">
    <property type="entry name" value="proteasome_beta_type_6"/>
    <property type="match status" value="1"/>
</dbReference>
<dbReference type="Pfam" id="PF00227">
    <property type="entry name" value="Proteasome"/>
    <property type="match status" value="1"/>
</dbReference>
<dbReference type="InterPro" id="IPR029055">
    <property type="entry name" value="Ntn_hydrolases_N"/>
</dbReference>
<evidence type="ECO:0000256" key="10">
    <source>
        <dbReference type="RuleBase" id="RU004203"/>
    </source>
</evidence>
<organism evidence="11">
    <name type="scientific">Arcella intermedia</name>
    <dbReference type="NCBI Taxonomy" id="1963864"/>
    <lineage>
        <taxon>Eukaryota</taxon>
        <taxon>Amoebozoa</taxon>
        <taxon>Tubulinea</taxon>
        <taxon>Elardia</taxon>
        <taxon>Arcellinida</taxon>
        <taxon>Sphaerothecina</taxon>
        <taxon>Arcellidae</taxon>
        <taxon>Arcella</taxon>
    </lineage>
</organism>
<evidence type="ECO:0000256" key="3">
    <source>
        <dbReference type="ARBA" id="ARBA00022670"/>
    </source>
</evidence>
<evidence type="ECO:0000256" key="9">
    <source>
        <dbReference type="PIRSR" id="PIRSR600243-1"/>
    </source>
</evidence>
<comment type="similarity">
    <text evidence="10">Belongs to the peptidase T1B family.</text>
</comment>
<dbReference type="PANTHER" id="PTHR32194">
    <property type="entry name" value="METALLOPROTEASE TLDD"/>
    <property type="match status" value="1"/>
</dbReference>
<keyword evidence="8 10" id="KW-0539">Nucleus</keyword>
<dbReference type="InterPro" id="IPR001353">
    <property type="entry name" value="Proteasome_sua/b"/>
</dbReference>
<feature type="active site" description="Nucleophile" evidence="9">
    <location>
        <position position="3"/>
    </location>
</feature>
<evidence type="ECO:0000256" key="1">
    <source>
        <dbReference type="ARBA" id="ARBA00001198"/>
    </source>
</evidence>
<protein>
    <recommendedName>
        <fullName evidence="10">Proteasome subunit beta</fullName>
    </recommendedName>
</protein>
<evidence type="ECO:0000256" key="8">
    <source>
        <dbReference type="ARBA" id="ARBA00023242"/>
    </source>
</evidence>
<keyword evidence="7" id="KW-0865">Zymogen</keyword>
<sequence>MGTSIIAIVYKDGVIMGADSRTSTGQYIANRASNKITAIHDKIFVCRSGSAADTQAISDFVKFYLDMHTAELGTLPLVRTAAALVQQLSYQNKEQLLAAMIIGGWDPINGGSVWEVTLGGSRVQLPWSISGSGSSYIYGFCDTNFRQGMTKEQGLQFVRTALSLAMSRDGSSGGVIRTVVITKDGVERDFIPGNKVPNYNDL</sequence>
<dbReference type="GO" id="GO:0010498">
    <property type="term" value="P:proteasomal protein catabolic process"/>
    <property type="evidence" value="ECO:0007669"/>
    <property type="project" value="UniProtKB-ARBA"/>
</dbReference>
<dbReference type="InterPro" id="IPR016050">
    <property type="entry name" value="Proteasome_bsu_CS"/>
</dbReference>
<dbReference type="GO" id="GO:0004298">
    <property type="term" value="F:threonine-type endopeptidase activity"/>
    <property type="evidence" value="ECO:0007669"/>
    <property type="project" value="UniProtKB-KW"/>
</dbReference>
<dbReference type="GO" id="GO:0019774">
    <property type="term" value="C:proteasome core complex, beta-subunit complex"/>
    <property type="evidence" value="ECO:0007669"/>
    <property type="project" value="UniProtKB-ARBA"/>
</dbReference>
<dbReference type="Gene3D" id="3.60.20.10">
    <property type="entry name" value="Glutamine Phosphoribosylpyrophosphate, subunit 1, domain 1"/>
    <property type="match status" value="1"/>
</dbReference>
<dbReference type="PROSITE" id="PS51476">
    <property type="entry name" value="PROTEASOME_BETA_2"/>
    <property type="match status" value="1"/>
</dbReference>
<keyword evidence="4" id="KW-0888">Threonine protease</keyword>
<dbReference type="FunFam" id="3.60.20.10:FF:000010">
    <property type="entry name" value="Proteasome subunit beta type-1"/>
    <property type="match status" value="1"/>
</dbReference>
<keyword evidence="3" id="KW-0645">Protease</keyword>
<keyword evidence="6 10" id="KW-0647">Proteasome</keyword>
<dbReference type="InterPro" id="IPR000243">
    <property type="entry name" value="Pept_T1A_subB"/>
</dbReference>
<dbReference type="EMBL" id="GIBP01007912">
    <property type="protein sequence ID" value="NDV36881.1"/>
    <property type="molecule type" value="Transcribed_RNA"/>
</dbReference>
<comment type="function">
    <text evidence="10">Component of the proteasome, a multicatalytic proteinase complex which is characterized by its ability to cleave peptides with Arg, Phe, Tyr, Leu, and Glu adjacent to the leaving group at neutral or slightly basic pH. The proteasome has an ATP-dependent proteolytic activity.</text>
</comment>
<keyword evidence="5" id="KW-0378">Hydrolase</keyword>
<evidence type="ECO:0000256" key="6">
    <source>
        <dbReference type="ARBA" id="ARBA00022942"/>
    </source>
</evidence>
<comment type="subunit">
    <text evidence="10">Component of the proteasome complex.</text>
</comment>
<dbReference type="AlphaFoldDB" id="A0A6B2LJ98"/>
<proteinExistence type="inferred from homology"/>
<keyword evidence="2 10" id="KW-0963">Cytoplasm</keyword>
<evidence type="ECO:0000313" key="11">
    <source>
        <dbReference type="EMBL" id="NDV36881.1"/>
    </source>
</evidence>
<dbReference type="PANTHER" id="PTHR32194:SF0">
    <property type="entry name" value="ATP-DEPENDENT PROTEASE SUBUNIT HSLV"/>
    <property type="match status" value="1"/>
</dbReference>
<comment type="catalytic activity">
    <reaction evidence="1">
        <text>Cleavage of peptide bonds with very broad specificity.</text>
        <dbReference type="EC" id="3.4.25.1"/>
    </reaction>
</comment>
<dbReference type="SUPFAM" id="SSF56235">
    <property type="entry name" value="N-terminal nucleophile aminohydrolases (Ntn hydrolases)"/>
    <property type="match status" value="1"/>
</dbReference>
<accession>A0A6B2LJ98</accession>
<name>A0A6B2LJ98_9EUKA</name>
<dbReference type="PRINTS" id="PR00141">
    <property type="entry name" value="PROTEASOME"/>
</dbReference>
<evidence type="ECO:0000256" key="4">
    <source>
        <dbReference type="ARBA" id="ARBA00022698"/>
    </source>
</evidence>
<evidence type="ECO:0000256" key="5">
    <source>
        <dbReference type="ARBA" id="ARBA00022801"/>
    </source>
</evidence>
<dbReference type="PROSITE" id="PS00854">
    <property type="entry name" value="PROTEASOME_BETA_1"/>
    <property type="match status" value="1"/>
</dbReference>
<evidence type="ECO:0000256" key="7">
    <source>
        <dbReference type="ARBA" id="ARBA00023145"/>
    </source>
</evidence>
<evidence type="ECO:0000256" key="2">
    <source>
        <dbReference type="ARBA" id="ARBA00022490"/>
    </source>
</evidence>